<keyword evidence="4" id="KW-0808">Transferase</keyword>
<feature type="transmembrane region" description="Helical" evidence="8">
    <location>
        <begin position="344"/>
        <end position="361"/>
    </location>
</feature>
<evidence type="ECO:0000313" key="10">
    <source>
        <dbReference type="Proteomes" id="UP000031549"/>
    </source>
</evidence>
<protein>
    <recommendedName>
        <fullName evidence="11">Glycosyltransferase RgtA/B/C/D-like domain-containing protein</fullName>
    </recommendedName>
</protein>
<feature type="transmembrane region" description="Helical" evidence="8">
    <location>
        <begin position="406"/>
        <end position="426"/>
    </location>
</feature>
<evidence type="ECO:0000256" key="5">
    <source>
        <dbReference type="ARBA" id="ARBA00022692"/>
    </source>
</evidence>
<dbReference type="PANTHER" id="PTHR33908">
    <property type="entry name" value="MANNOSYLTRANSFERASE YKCB-RELATED"/>
    <property type="match status" value="1"/>
</dbReference>
<dbReference type="InterPro" id="IPR050297">
    <property type="entry name" value="LipidA_mod_glycosyltrf_83"/>
</dbReference>
<dbReference type="GO" id="GO:0005886">
    <property type="term" value="C:plasma membrane"/>
    <property type="evidence" value="ECO:0007669"/>
    <property type="project" value="UniProtKB-SubCell"/>
</dbReference>
<keyword evidence="7 8" id="KW-0472">Membrane</keyword>
<evidence type="ECO:0000256" key="1">
    <source>
        <dbReference type="ARBA" id="ARBA00004651"/>
    </source>
</evidence>
<accession>A0A846HBN8</accession>
<dbReference type="EMBL" id="JTCM02000049">
    <property type="protein sequence ID" value="NEU74782.1"/>
    <property type="molecule type" value="Genomic_DNA"/>
</dbReference>
<evidence type="ECO:0000256" key="7">
    <source>
        <dbReference type="ARBA" id="ARBA00023136"/>
    </source>
</evidence>
<feature type="transmembrane region" description="Helical" evidence="8">
    <location>
        <begin position="142"/>
        <end position="164"/>
    </location>
</feature>
<comment type="subcellular location">
    <subcellularLocation>
        <location evidence="1">Cell membrane</location>
        <topology evidence="1">Multi-pass membrane protein</topology>
    </subcellularLocation>
</comment>
<evidence type="ECO:0000256" key="6">
    <source>
        <dbReference type="ARBA" id="ARBA00022989"/>
    </source>
</evidence>
<feature type="transmembrane region" description="Helical" evidence="8">
    <location>
        <begin position="376"/>
        <end position="394"/>
    </location>
</feature>
<dbReference type="GO" id="GO:0016763">
    <property type="term" value="F:pentosyltransferase activity"/>
    <property type="evidence" value="ECO:0007669"/>
    <property type="project" value="TreeGrafter"/>
</dbReference>
<dbReference type="RefSeq" id="WP_039742745.1">
    <property type="nucleotide sequence ID" value="NZ_JTCM02000049.1"/>
</dbReference>
<dbReference type="Proteomes" id="UP000031549">
    <property type="component" value="Unassembled WGS sequence"/>
</dbReference>
<feature type="transmembrane region" description="Helical" evidence="8">
    <location>
        <begin position="170"/>
        <end position="188"/>
    </location>
</feature>
<feature type="transmembrane region" description="Helical" evidence="8">
    <location>
        <begin position="116"/>
        <end position="135"/>
    </location>
</feature>
<keyword evidence="10" id="KW-1185">Reference proteome</keyword>
<organism evidence="9 10">
    <name type="scientific">Hassallia byssoidea VB512170</name>
    <dbReference type="NCBI Taxonomy" id="1304833"/>
    <lineage>
        <taxon>Bacteria</taxon>
        <taxon>Bacillati</taxon>
        <taxon>Cyanobacteriota</taxon>
        <taxon>Cyanophyceae</taxon>
        <taxon>Nostocales</taxon>
        <taxon>Tolypothrichaceae</taxon>
        <taxon>Hassallia</taxon>
    </lineage>
</organism>
<evidence type="ECO:0000256" key="4">
    <source>
        <dbReference type="ARBA" id="ARBA00022679"/>
    </source>
</evidence>
<keyword evidence="3" id="KW-0328">Glycosyltransferase</keyword>
<feature type="transmembrane region" description="Helical" evidence="8">
    <location>
        <begin position="9"/>
        <end position="28"/>
    </location>
</feature>
<dbReference type="GO" id="GO:0009103">
    <property type="term" value="P:lipopolysaccharide biosynthetic process"/>
    <property type="evidence" value="ECO:0007669"/>
    <property type="project" value="UniProtKB-ARBA"/>
</dbReference>
<feature type="transmembrane region" description="Helical" evidence="8">
    <location>
        <begin position="208"/>
        <end position="240"/>
    </location>
</feature>
<gene>
    <name evidence="9" type="ORF">PI95_020035</name>
</gene>
<name>A0A846HBN8_9CYAN</name>
<sequence length="542" mass="62359">MHHFKLAPSWLRFLIVVLLVIGIFFRFVNLERKVYWHDETYTSLRISGYTVKEVRQQIFNNRVITGTYFDKYQRPNSEKNLGDTIKSLAIEDPQHPPLYYIIARFWVQIFGSSVTAIRSLSAFISLLVFPCVYWLCKELFRVPLSVPFIAIALMAISPIHLVYAQEAREYMLWTVTILLSSASLLRAIRLESKSKELAKKHQASDSIFAWGIYAATLAVSLYTFLLSGFVALAHAIYILASAKFQFTKTVKNYLFASLAGFLAFMPWILVVLFNFSQLDLVTSWTKTQTNFVTLIQGWLIQLSHIFFDFNLGFENPLSYFIAPVILIFVGYAIYFLYRTTNQKSWLFIVLLIAVPALPLILPDLLFGGIRSLSDRYLLPSYLGIQIAAAYLLATQIYSGNLARRQIWQIITVLVITCGMISCGVNSQAETWWSKLISYGNPQVATIINQASRPLLISDSFGINYGNVFSLSYLLEPKVRFQLVKEQKTPKIYNQFTDIFFLNPANDFRQKIEKSNKSKLNVVYQDNYYSLWKLAKSHILRRL</sequence>
<keyword evidence="6 8" id="KW-1133">Transmembrane helix</keyword>
<evidence type="ECO:0000313" key="9">
    <source>
        <dbReference type="EMBL" id="NEU74782.1"/>
    </source>
</evidence>
<dbReference type="AlphaFoldDB" id="A0A846HBN8"/>
<evidence type="ECO:0000256" key="8">
    <source>
        <dbReference type="SAM" id="Phobius"/>
    </source>
</evidence>
<reference evidence="9 10" key="1">
    <citation type="journal article" date="2015" name="Genome Announc.">
        <title>Draft Genome Sequence of Cyanobacterium Hassallia byssoidea Strain VB512170, Isolated from Monuments in India.</title>
        <authorList>
            <person name="Singh D."/>
            <person name="Chandrababunaidu M.M."/>
            <person name="Panda A."/>
            <person name="Sen D."/>
            <person name="Bhattacharyya S."/>
            <person name="Adhikary S.P."/>
            <person name="Tripathy S."/>
        </authorList>
    </citation>
    <scope>NUCLEOTIDE SEQUENCE [LARGE SCALE GENOMIC DNA]</scope>
    <source>
        <strain evidence="9 10">VB512170</strain>
    </source>
</reference>
<comment type="caution">
    <text evidence="9">The sequence shown here is derived from an EMBL/GenBank/DDBJ whole genome shotgun (WGS) entry which is preliminary data.</text>
</comment>
<feature type="transmembrane region" description="Helical" evidence="8">
    <location>
        <begin position="319"/>
        <end position="337"/>
    </location>
</feature>
<keyword evidence="5 8" id="KW-0812">Transmembrane</keyword>
<keyword evidence="2" id="KW-1003">Cell membrane</keyword>
<evidence type="ECO:0000256" key="3">
    <source>
        <dbReference type="ARBA" id="ARBA00022676"/>
    </source>
</evidence>
<feature type="transmembrane region" description="Helical" evidence="8">
    <location>
        <begin position="252"/>
        <end position="275"/>
    </location>
</feature>
<evidence type="ECO:0000256" key="2">
    <source>
        <dbReference type="ARBA" id="ARBA00022475"/>
    </source>
</evidence>
<dbReference type="PANTHER" id="PTHR33908:SF11">
    <property type="entry name" value="MEMBRANE PROTEIN"/>
    <property type="match status" value="1"/>
</dbReference>
<evidence type="ECO:0008006" key="11">
    <source>
        <dbReference type="Google" id="ProtNLM"/>
    </source>
</evidence>
<proteinExistence type="predicted"/>